<dbReference type="AlphaFoldDB" id="A0A0C9XDM3"/>
<dbReference type="Proteomes" id="UP000054477">
    <property type="component" value="Unassembled WGS sequence"/>
</dbReference>
<evidence type="ECO:0000313" key="2">
    <source>
        <dbReference type="Proteomes" id="UP000054477"/>
    </source>
</evidence>
<proteinExistence type="predicted"/>
<reference evidence="2" key="2">
    <citation type="submission" date="2015-01" db="EMBL/GenBank/DDBJ databases">
        <title>Evolutionary Origins and Diversification of the Mycorrhizal Mutualists.</title>
        <authorList>
            <consortium name="DOE Joint Genome Institute"/>
            <consortium name="Mycorrhizal Genomics Consortium"/>
            <person name="Kohler A."/>
            <person name="Kuo A."/>
            <person name="Nagy L.G."/>
            <person name="Floudas D."/>
            <person name="Copeland A."/>
            <person name="Barry K.W."/>
            <person name="Cichocki N."/>
            <person name="Veneault-Fourrey C."/>
            <person name="LaButti K."/>
            <person name="Lindquist E.A."/>
            <person name="Lipzen A."/>
            <person name="Lundell T."/>
            <person name="Morin E."/>
            <person name="Murat C."/>
            <person name="Riley R."/>
            <person name="Ohm R."/>
            <person name="Sun H."/>
            <person name="Tunlid A."/>
            <person name="Henrissat B."/>
            <person name="Grigoriev I.V."/>
            <person name="Hibbett D.S."/>
            <person name="Martin F."/>
        </authorList>
    </citation>
    <scope>NUCLEOTIDE SEQUENCE [LARGE SCALE GENOMIC DNA]</scope>
    <source>
        <strain evidence="2">LaAM-08-1</strain>
    </source>
</reference>
<gene>
    <name evidence="1" type="ORF">K443DRAFT_162401</name>
</gene>
<reference evidence="1 2" key="1">
    <citation type="submission" date="2014-04" db="EMBL/GenBank/DDBJ databases">
        <authorList>
            <consortium name="DOE Joint Genome Institute"/>
            <person name="Kuo A."/>
            <person name="Kohler A."/>
            <person name="Nagy L.G."/>
            <person name="Floudas D."/>
            <person name="Copeland A."/>
            <person name="Barry K.W."/>
            <person name="Cichocki N."/>
            <person name="Veneault-Fourrey C."/>
            <person name="LaButti K."/>
            <person name="Lindquist E.A."/>
            <person name="Lipzen A."/>
            <person name="Lundell T."/>
            <person name="Morin E."/>
            <person name="Murat C."/>
            <person name="Sun H."/>
            <person name="Tunlid A."/>
            <person name="Henrissat B."/>
            <person name="Grigoriev I.V."/>
            <person name="Hibbett D.S."/>
            <person name="Martin F."/>
            <person name="Nordberg H.P."/>
            <person name="Cantor M.N."/>
            <person name="Hua S.X."/>
        </authorList>
    </citation>
    <scope>NUCLEOTIDE SEQUENCE [LARGE SCALE GENOMIC DNA]</scope>
    <source>
        <strain evidence="1 2">LaAM-08-1</strain>
    </source>
</reference>
<sequence>MELEELSFGLVLLPQILRKQQRPSRQCYQVIHTQPYGRASSNGWDYLSSSCGTRLCSDAMFLSEISDKLYRTPASAC</sequence>
<organism evidence="1 2">
    <name type="scientific">Laccaria amethystina LaAM-08-1</name>
    <dbReference type="NCBI Taxonomy" id="1095629"/>
    <lineage>
        <taxon>Eukaryota</taxon>
        <taxon>Fungi</taxon>
        <taxon>Dikarya</taxon>
        <taxon>Basidiomycota</taxon>
        <taxon>Agaricomycotina</taxon>
        <taxon>Agaricomycetes</taxon>
        <taxon>Agaricomycetidae</taxon>
        <taxon>Agaricales</taxon>
        <taxon>Agaricineae</taxon>
        <taxon>Hydnangiaceae</taxon>
        <taxon>Laccaria</taxon>
    </lineage>
</organism>
<accession>A0A0C9XDM3</accession>
<dbReference type="EMBL" id="KN838642">
    <property type="protein sequence ID" value="KIJ99678.1"/>
    <property type="molecule type" value="Genomic_DNA"/>
</dbReference>
<keyword evidence="2" id="KW-1185">Reference proteome</keyword>
<evidence type="ECO:0000313" key="1">
    <source>
        <dbReference type="EMBL" id="KIJ99678.1"/>
    </source>
</evidence>
<name>A0A0C9XDM3_9AGAR</name>
<protein>
    <submittedName>
        <fullName evidence="1">Uncharacterized protein</fullName>
    </submittedName>
</protein>
<dbReference type="HOGENOM" id="CLU_2638418_0_0_1"/>